<dbReference type="OrthoDB" id="9801938at2"/>
<dbReference type="EMBL" id="VOLQ01000008">
    <property type="protein sequence ID" value="TWX69244.1"/>
    <property type="molecule type" value="Genomic_DNA"/>
</dbReference>
<gene>
    <name evidence="6" type="ORF">ESZ26_07235</name>
    <name evidence="7" type="ORF">ESZ27_05995</name>
</gene>
<feature type="binding site" evidence="4">
    <location>
        <begin position="135"/>
        <end position="143"/>
    </location>
    <ligand>
        <name>ATP</name>
        <dbReference type="ChEBI" id="CHEBI:30616"/>
    </ligand>
</feature>
<protein>
    <recommendedName>
        <fullName evidence="5">5-formyltetrahydrofolate cyclo-ligase</fullName>
        <ecNumber evidence="5">6.3.3.2</ecNumber>
    </recommendedName>
</protein>
<dbReference type="PIRSF" id="PIRSF006806">
    <property type="entry name" value="FTHF_cligase"/>
    <property type="match status" value="1"/>
</dbReference>
<organism evidence="7 9">
    <name type="scientific">Colwellia hornerae</name>
    <dbReference type="NCBI Taxonomy" id="89402"/>
    <lineage>
        <taxon>Bacteria</taxon>
        <taxon>Pseudomonadati</taxon>
        <taxon>Pseudomonadota</taxon>
        <taxon>Gammaproteobacteria</taxon>
        <taxon>Alteromonadales</taxon>
        <taxon>Colwelliaceae</taxon>
        <taxon>Colwellia</taxon>
    </lineage>
</organism>
<evidence type="ECO:0000256" key="5">
    <source>
        <dbReference type="RuleBase" id="RU361279"/>
    </source>
</evidence>
<dbReference type="GO" id="GO:0030272">
    <property type="term" value="F:5-formyltetrahydrofolate cyclo-ligase activity"/>
    <property type="evidence" value="ECO:0007669"/>
    <property type="project" value="UniProtKB-EC"/>
</dbReference>
<evidence type="ECO:0000313" key="6">
    <source>
        <dbReference type="EMBL" id="TWX60945.1"/>
    </source>
</evidence>
<comment type="similarity">
    <text evidence="1 5">Belongs to the 5-formyltetrahydrofolate cyclo-ligase family.</text>
</comment>
<keyword evidence="2 4" id="KW-0547">Nucleotide-binding</keyword>
<dbReference type="PANTHER" id="PTHR23407">
    <property type="entry name" value="ATPASE INHIBITOR/5-FORMYLTETRAHYDROFOLATE CYCLO-LIGASE"/>
    <property type="match status" value="1"/>
</dbReference>
<keyword evidence="5" id="KW-0460">Magnesium</keyword>
<keyword evidence="3 4" id="KW-0067">ATP-binding</keyword>
<dbReference type="EMBL" id="VOLR01000008">
    <property type="protein sequence ID" value="TWX60945.1"/>
    <property type="molecule type" value="Genomic_DNA"/>
</dbReference>
<comment type="cofactor">
    <cofactor evidence="5">
        <name>Mg(2+)</name>
        <dbReference type="ChEBI" id="CHEBI:18420"/>
    </cofactor>
</comment>
<evidence type="ECO:0000313" key="7">
    <source>
        <dbReference type="EMBL" id="TWX69244.1"/>
    </source>
</evidence>
<accession>A0A5C6QJX5</accession>
<dbReference type="SUPFAM" id="SSF100950">
    <property type="entry name" value="NagB/RpiA/CoA transferase-like"/>
    <property type="match status" value="1"/>
</dbReference>
<dbReference type="GO" id="GO:0005524">
    <property type="term" value="F:ATP binding"/>
    <property type="evidence" value="ECO:0007669"/>
    <property type="project" value="UniProtKB-KW"/>
</dbReference>
<evidence type="ECO:0000313" key="9">
    <source>
        <dbReference type="Proteomes" id="UP000321917"/>
    </source>
</evidence>
<dbReference type="NCBIfam" id="TIGR02727">
    <property type="entry name" value="MTHFS_bact"/>
    <property type="match status" value="1"/>
</dbReference>
<evidence type="ECO:0000256" key="2">
    <source>
        <dbReference type="ARBA" id="ARBA00022741"/>
    </source>
</evidence>
<dbReference type="InterPro" id="IPR037171">
    <property type="entry name" value="NagB/RpiA_transferase-like"/>
</dbReference>
<evidence type="ECO:0000313" key="8">
    <source>
        <dbReference type="Proteomes" id="UP000321525"/>
    </source>
</evidence>
<dbReference type="AlphaFoldDB" id="A0A5C6QJX5"/>
<evidence type="ECO:0000256" key="1">
    <source>
        <dbReference type="ARBA" id="ARBA00010638"/>
    </source>
</evidence>
<comment type="caution">
    <text evidence="7">The sequence shown here is derived from an EMBL/GenBank/DDBJ whole genome shotgun (WGS) entry which is preliminary data.</text>
</comment>
<keyword evidence="7" id="KW-0436">Ligase</keyword>
<dbReference type="GO" id="GO:0009396">
    <property type="term" value="P:folic acid-containing compound biosynthetic process"/>
    <property type="evidence" value="ECO:0007669"/>
    <property type="project" value="TreeGrafter"/>
</dbReference>
<dbReference type="Proteomes" id="UP000321917">
    <property type="component" value="Unassembled WGS sequence"/>
</dbReference>
<name>A0A5C6QJX5_9GAMM</name>
<dbReference type="InterPro" id="IPR024185">
    <property type="entry name" value="FTHF_cligase-like_sf"/>
</dbReference>
<dbReference type="Proteomes" id="UP000321525">
    <property type="component" value="Unassembled WGS sequence"/>
</dbReference>
<dbReference type="InterPro" id="IPR002698">
    <property type="entry name" value="FTHF_cligase"/>
</dbReference>
<keyword evidence="5" id="KW-0479">Metal-binding</keyword>
<feature type="binding site" evidence="4">
    <location>
        <position position="55"/>
    </location>
    <ligand>
        <name>substrate</name>
    </ligand>
</feature>
<dbReference type="GO" id="GO:0046872">
    <property type="term" value="F:metal ion binding"/>
    <property type="evidence" value="ECO:0007669"/>
    <property type="project" value="UniProtKB-KW"/>
</dbReference>
<keyword evidence="8" id="KW-1185">Reference proteome</keyword>
<proteinExistence type="inferred from homology"/>
<dbReference type="Gene3D" id="3.40.50.10420">
    <property type="entry name" value="NagB/RpiA/CoA transferase-like"/>
    <property type="match status" value="1"/>
</dbReference>
<sequence>MKTRDTLRQEIRYQRSLLNTAQQAEQSLLLSKKLIKDKVVKGVKHIAIYLANDGELNTQPFINWCWQNSIAVYLPVIHPFSKGNLLFLKYTENSILVKNKYGILEPRLDVRNIITLAQLDIIFTPLVAFDPQGNRLGMGGGFYDRTLAAWHAQYQQNKEATPLPVGLAHDCQKVTAIPFESWDIPLPKIITPTTSYNFDI</sequence>
<feature type="binding site" evidence="4">
    <location>
        <begin position="4"/>
        <end position="8"/>
    </location>
    <ligand>
        <name>ATP</name>
        <dbReference type="ChEBI" id="CHEBI:30616"/>
    </ligand>
</feature>
<evidence type="ECO:0000256" key="3">
    <source>
        <dbReference type="ARBA" id="ARBA00022840"/>
    </source>
</evidence>
<reference evidence="7 9" key="1">
    <citation type="submission" date="2019-07" db="EMBL/GenBank/DDBJ databases">
        <title>Genomes of sea-ice associated Colwellia species.</title>
        <authorList>
            <person name="Bowman J.P."/>
        </authorList>
    </citation>
    <scope>NUCLEOTIDE SEQUENCE [LARGE SCALE GENOMIC DNA]</scope>
    <source>
        <strain evidence="6 8">ACAM 607</strain>
        <strain evidence="7 9">IC036</strain>
    </source>
</reference>
<comment type="catalytic activity">
    <reaction evidence="5">
        <text>(6S)-5-formyl-5,6,7,8-tetrahydrofolate + ATP = (6R)-5,10-methenyltetrahydrofolate + ADP + phosphate</text>
        <dbReference type="Rhea" id="RHEA:10488"/>
        <dbReference type="ChEBI" id="CHEBI:30616"/>
        <dbReference type="ChEBI" id="CHEBI:43474"/>
        <dbReference type="ChEBI" id="CHEBI:57455"/>
        <dbReference type="ChEBI" id="CHEBI:57457"/>
        <dbReference type="ChEBI" id="CHEBI:456216"/>
        <dbReference type="EC" id="6.3.3.2"/>
    </reaction>
</comment>
<dbReference type="Pfam" id="PF01812">
    <property type="entry name" value="5-FTHF_cyc-lig"/>
    <property type="match status" value="1"/>
</dbReference>
<dbReference type="PANTHER" id="PTHR23407:SF1">
    <property type="entry name" value="5-FORMYLTETRAHYDROFOLATE CYCLO-LIGASE"/>
    <property type="match status" value="1"/>
</dbReference>
<evidence type="ECO:0000256" key="4">
    <source>
        <dbReference type="PIRSR" id="PIRSR006806-1"/>
    </source>
</evidence>
<feature type="binding site" evidence="4">
    <location>
        <position position="50"/>
    </location>
    <ligand>
        <name>substrate</name>
    </ligand>
</feature>
<dbReference type="GO" id="GO:0035999">
    <property type="term" value="P:tetrahydrofolate interconversion"/>
    <property type="evidence" value="ECO:0007669"/>
    <property type="project" value="TreeGrafter"/>
</dbReference>
<dbReference type="EC" id="6.3.3.2" evidence="5"/>